<organism evidence="2 3">
    <name type="scientific">Williamsoniiplasma luminosum</name>
    <dbReference type="NCBI Taxonomy" id="214888"/>
    <lineage>
        <taxon>Bacteria</taxon>
        <taxon>Bacillati</taxon>
        <taxon>Mycoplasmatota</taxon>
        <taxon>Mollicutes</taxon>
        <taxon>Entomoplasmatales</taxon>
        <taxon>Williamsoniiplasma</taxon>
    </lineage>
</organism>
<accession>A0A2S0NJ12</accession>
<evidence type="ECO:0000313" key="2">
    <source>
        <dbReference type="EMBL" id="AVP49008.1"/>
    </source>
</evidence>
<keyword evidence="1" id="KW-0175">Coiled coil</keyword>
<dbReference type="Gene3D" id="3.30.565.10">
    <property type="entry name" value="Histidine kinase-like ATPase, C-terminal domain"/>
    <property type="match status" value="1"/>
</dbReference>
<dbReference type="InterPro" id="IPR036890">
    <property type="entry name" value="HATPase_C_sf"/>
</dbReference>
<evidence type="ECO:0000256" key="1">
    <source>
        <dbReference type="SAM" id="Coils"/>
    </source>
</evidence>
<gene>
    <name evidence="2" type="ORF">C5T88_00180</name>
</gene>
<feature type="coiled-coil region" evidence="1">
    <location>
        <begin position="630"/>
        <end position="657"/>
    </location>
</feature>
<sequence length="694" mass="82157">MGTEKYVKINAKFLKSQGNEIFTHNHLVFLELIKNSYDAEAKKVRIILDENREIIIIDDGIGMNEIDFDDLAYMDKSKKKLNEEITTYFGEKRVCTGSKGNGFYSIAKLAKKVQIFSKKMSIDNGENEILKYEMDFKNAIEDEEEMTKILLNSNFINKSMEEKIKTQKHGTIIRIEILEEWKTKDFASLFENLRKKLSFLTIDKNFQVHFLINKLINNGSQLQFDLKDEKTLNIEEQIMEKNNIAFSTASIYENMKNQNIIIQENKKNYISVSFIREAYSEYAELSIKTQFTNQFGEIITGTNLTEKYKGEKINFFYLTNNKFDMNFNVQYILFFEDKEEKEVNKYKNVNKSDLIFINSMRYFISDKKYFPKFKTEPIQFGKNMTEISFVNYDFAPNFKLETSRTREKLLDNEDKDNFLKIIENISKIINKKIGTMYKSISTEKMDNYENFMNRKTYSKNYVFDDSQFKKMAEKTAKVINKIQKSNPYSKSLENTIREINIIWKTNEKENEFRKKTIIAAHALLRTLMEVVFLYYIENQIKIYNYDFENEKYIKSIFYQLKKNELTTAKTIGQILITIKKVNQHLFILKTNDVNSKEATNANENFAAWRKFWQSNGYKGDGYPTSIIEIIENFNEKLKEIENELSEVDRLIEHAIMLNKIIHSDKDEAEKFLNIYLGDKRIYSSLFLVLLELIE</sequence>
<dbReference type="AlphaFoldDB" id="A0A2S0NJ12"/>
<evidence type="ECO:0000313" key="3">
    <source>
        <dbReference type="Proteomes" id="UP000239250"/>
    </source>
</evidence>
<protein>
    <submittedName>
        <fullName evidence="2">Uncharacterized protein</fullName>
    </submittedName>
</protein>
<reference evidence="3" key="1">
    <citation type="submission" date="2018-02" db="EMBL/GenBank/DDBJ databases">
        <title>Firefly genomes illuminate parallel origins of bioluminescence in beetles.</title>
        <authorList>
            <person name="Fallon T.R."/>
            <person name="Lower S.E.S."/>
            <person name="Behringer M."/>
            <person name="Weng J.-K."/>
        </authorList>
    </citation>
    <scope>NUCLEOTIDE SEQUENCE [LARGE SCALE GENOMIC DNA]</scope>
</reference>
<dbReference type="Proteomes" id="UP000239250">
    <property type="component" value="Chromosome"/>
</dbReference>
<dbReference type="SUPFAM" id="SSF55874">
    <property type="entry name" value="ATPase domain of HSP90 chaperone/DNA topoisomerase II/histidine kinase"/>
    <property type="match status" value="1"/>
</dbReference>
<name>A0A2S0NJ12_9MOLU</name>
<dbReference type="RefSeq" id="WP_303662357.1">
    <property type="nucleotide sequence ID" value="NZ_CP027019.1"/>
</dbReference>
<dbReference type="EMBL" id="CP027019">
    <property type="protein sequence ID" value="AVP49008.1"/>
    <property type="molecule type" value="Genomic_DNA"/>
</dbReference>
<dbReference type="Pfam" id="PF13589">
    <property type="entry name" value="HATPase_c_3"/>
    <property type="match status" value="1"/>
</dbReference>
<proteinExistence type="predicted"/>